<organism evidence="2 3">
    <name type="scientific">Colletotrichum plurivorum</name>
    <dbReference type="NCBI Taxonomy" id="2175906"/>
    <lineage>
        <taxon>Eukaryota</taxon>
        <taxon>Fungi</taxon>
        <taxon>Dikarya</taxon>
        <taxon>Ascomycota</taxon>
        <taxon>Pezizomycotina</taxon>
        <taxon>Sordariomycetes</taxon>
        <taxon>Hypocreomycetidae</taxon>
        <taxon>Glomerellales</taxon>
        <taxon>Glomerellaceae</taxon>
        <taxon>Colletotrichum</taxon>
        <taxon>Colletotrichum orchidearum species complex</taxon>
    </lineage>
</organism>
<dbReference type="AlphaFoldDB" id="A0A8H6KHA2"/>
<accession>A0A8H6KHA2</accession>
<keyword evidence="3" id="KW-1185">Reference proteome</keyword>
<comment type="caution">
    <text evidence="2">The sequence shown here is derived from an EMBL/GenBank/DDBJ whole genome shotgun (WGS) entry which is preliminary data.</text>
</comment>
<reference evidence="2" key="1">
    <citation type="journal article" date="2020" name="Phytopathology">
        <title>Genome Sequence Resources of Colletotrichum truncatum, C. plurivorum, C. musicola, and C. sojae: Four Species Pathogenic to Soybean (Glycine max).</title>
        <authorList>
            <person name="Rogerio F."/>
            <person name="Boufleur T.R."/>
            <person name="Ciampi-Guillardi M."/>
            <person name="Sukno S.A."/>
            <person name="Thon M.R."/>
            <person name="Massola Junior N.S."/>
            <person name="Baroncelli R."/>
        </authorList>
    </citation>
    <scope>NUCLEOTIDE SEQUENCE</scope>
    <source>
        <strain evidence="2">LFN00145</strain>
    </source>
</reference>
<protein>
    <recommendedName>
        <fullName evidence="1">DUF7708 domain-containing protein</fullName>
    </recommendedName>
</protein>
<proteinExistence type="predicted"/>
<dbReference type="InterPro" id="IPR056125">
    <property type="entry name" value="DUF7708"/>
</dbReference>
<sequence>MAQAGRRLQTMTFEASSFDLRRTLHCAKAVLDDKSQESLWDTNTTQSARALTLEDILEEIQELKENNETITDGAAKSETVRAFGSKTLWRRKQEKTVRRPGVWVQQWLNVFGDFLSSYSGIVEVVKGVDGQYGGLAYGTLSVLLAIPIQKDHYERDIEDALDEFAVTFPRLDSINTIAGGSSDSNNRIKKLIAKAYGEIVLFARECIKYYNDTSLGVRKKIADIRHLLAEIRWESEILAQRRIADLIDRSKTIERELASIGVASRQKQIEDGEKALLELQGLLGIDKADHHTNDGRYKALLDEAFSDVFPDPDRSTRILREMFLTEPSSLAWLNSRESSVLNISGENGGFADDTTLSWLSYAQLLLKSELERDEKVLVSWYFCQISPMMHASTRPWLKDVLSSLFFQIAKRRPGLLRSGFGDFVSLFEGANWRIDASSALGEAGNGLISLLSKLNSDDTVVLMVDRLDQCCLEEKSDMGGTEFLEALGWFQNVANRAACIPFMRFAQDPSHPQHPKFPNGMELY</sequence>
<dbReference type="Proteomes" id="UP000654918">
    <property type="component" value="Unassembled WGS sequence"/>
</dbReference>
<evidence type="ECO:0000259" key="1">
    <source>
        <dbReference type="Pfam" id="PF24809"/>
    </source>
</evidence>
<name>A0A8H6KHA2_9PEZI</name>
<evidence type="ECO:0000313" key="2">
    <source>
        <dbReference type="EMBL" id="KAF6831310.1"/>
    </source>
</evidence>
<evidence type="ECO:0000313" key="3">
    <source>
        <dbReference type="Proteomes" id="UP000654918"/>
    </source>
</evidence>
<dbReference type="EMBL" id="WIGO01000083">
    <property type="protein sequence ID" value="KAF6831310.1"/>
    <property type="molecule type" value="Genomic_DNA"/>
</dbReference>
<dbReference type="Pfam" id="PF24809">
    <property type="entry name" value="DUF7708"/>
    <property type="match status" value="1"/>
</dbReference>
<feature type="domain" description="DUF7708" evidence="1">
    <location>
        <begin position="106"/>
        <end position="215"/>
    </location>
</feature>
<gene>
    <name evidence="2" type="ORF">CPLU01_06867</name>
</gene>